<feature type="chain" id="PRO_5026830710" evidence="2">
    <location>
        <begin position="24"/>
        <end position="188"/>
    </location>
</feature>
<sequence length="188" mass="20654">MKTWPLTVGVVGLCLAIASAAIAAPPNRLSIAQNGPAPTQPVSQGGTPLVTVRREGGFCYPPGCFSEVTIYPDGSYRYANSVGDRATGRIRRGTLQQLRSRIARADFDQIRSETNVRNPIPNLCLLAADGPEAVYRFYPNGKTEEIRGCETDIDRSSRLFQQLERLYERVSEQAAQAAQNQRRGDRAL</sequence>
<keyword evidence="1" id="KW-0175">Coiled coil</keyword>
<reference evidence="3 4" key="1">
    <citation type="submission" date="2020-05" db="EMBL/GenBank/DDBJ databases">
        <title>Complete genome sequence of of a novel Thermoleptolyngbya strain isolated from hot springs of Ganzi, Sichuan China.</title>
        <authorList>
            <person name="Tang J."/>
            <person name="Daroch M."/>
            <person name="Li L."/>
            <person name="Waleron K."/>
            <person name="Waleron M."/>
            <person name="Waleron M."/>
        </authorList>
    </citation>
    <scope>NUCLEOTIDE SEQUENCE [LARGE SCALE GENOMIC DNA]</scope>
    <source>
        <strain evidence="3 4">PKUAC-SCTA183</strain>
    </source>
</reference>
<accession>A0A6M8B5J8</accession>
<keyword evidence="4" id="KW-1185">Reference proteome</keyword>
<feature type="coiled-coil region" evidence="1">
    <location>
        <begin position="153"/>
        <end position="180"/>
    </location>
</feature>
<protein>
    <submittedName>
        <fullName evidence="3">Uncharacterized protein</fullName>
    </submittedName>
</protein>
<evidence type="ECO:0000313" key="4">
    <source>
        <dbReference type="Proteomes" id="UP000505210"/>
    </source>
</evidence>
<dbReference type="KEGG" id="theu:HPC62_08450"/>
<gene>
    <name evidence="3" type="ORF">HPC62_08450</name>
</gene>
<evidence type="ECO:0000256" key="1">
    <source>
        <dbReference type="SAM" id="Coils"/>
    </source>
</evidence>
<evidence type="ECO:0000313" key="3">
    <source>
        <dbReference type="EMBL" id="QKD82214.1"/>
    </source>
</evidence>
<dbReference type="AlphaFoldDB" id="A0A6M8B5J8"/>
<keyword evidence="2" id="KW-0732">Signal</keyword>
<proteinExistence type="predicted"/>
<name>A0A6M8B5J8_9CYAN</name>
<feature type="signal peptide" evidence="2">
    <location>
        <begin position="1"/>
        <end position="23"/>
    </location>
</feature>
<dbReference type="RefSeq" id="WP_172354799.1">
    <property type="nucleotide sequence ID" value="NZ_CP053661.1"/>
</dbReference>
<dbReference type="Proteomes" id="UP000505210">
    <property type="component" value="Chromosome"/>
</dbReference>
<evidence type="ECO:0000256" key="2">
    <source>
        <dbReference type="SAM" id="SignalP"/>
    </source>
</evidence>
<organism evidence="3 4">
    <name type="scientific">Thermoleptolyngbya sichuanensis A183</name>
    <dbReference type="NCBI Taxonomy" id="2737172"/>
    <lineage>
        <taxon>Bacteria</taxon>
        <taxon>Bacillati</taxon>
        <taxon>Cyanobacteriota</taxon>
        <taxon>Cyanophyceae</taxon>
        <taxon>Oculatellales</taxon>
        <taxon>Oculatellaceae</taxon>
        <taxon>Thermoleptolyngbya</taxon>
        <taxon>Thermoleptolyngbya sichuanensis</taxon>
    </lineage>
</organism>
<dbReference type="EMBL" id="CP053661">
    <property type="protein sequence ID" value="QKD82214.1"/>
    <property type="molecule type" value="Genomic_DNA"/>
</dbReference>